<reference evidence="2" key="1">
    <citation type="journal article" date="2016" name="Insect Biochem. Mol. Biol.">
        <title>Multifaceted biological insights from a draft genome sequence of the tobacco hornworm moth, Manduca sexta.</title>
        <authorList>
            <person name="Kanost M.R."/>
            <person name="Arrese E.L."/>
            <person name="Cao X."/>
            <person name="Chen Y.R."/>
            <person name="Chellapilla S."/>
            <person name="Goldsmith M.R."/>
            <person name="Grosse-Wilde E."/>
            <person name="Heckel D.G."/>
            <person name="Herndon N."/>
            <person name="Jiang H."/>
            <person name="Papanicolaou A."/>
            <person name="Qu J."/>
            <person name="Soulages J.L."/>
            <person name="Vogel H."/>
            <person name="Walters J."/>
            <person name="Waterhouse R.M."/>
            <person name="Ahn S.J."/>
            <person name="Almeida F.C."/>
            <person name="An C."/>
            <person name="Aqrawi P."/>
            <person name="Bretschneider A."/>
            <person name="Bryant W.B."/>
            <person name="Bucks S."/>
            <person name="Chao H."/>
            <person name="Chevignon G."/>
            <person name="Christen J.M."/>
            <person name="Clarke D.F."/>
            <person name="Dittmer N.T."/>
            <person name="Ferguson L.C.F."/>
            <person name="Garavelou S."/>
            <person name="Gordon K.H.J."/>
            <person name="Gunaratna R.T."/>
            <person name="Han Y."/>
            <person name="Hauser F."/>
            <person name="He Y."/>
            <person name="Heidel-Fischer H."/>
            <person name="Hirsh A."/>
            <person name="Hu Y."/>
            <person name="Jiang H."/>
            <person name="Kalra D."/>
            <person name="Klinner C."/>
            <person name="Konig C."/>
            <person name="Kovar C."/>
            <person name="Kroll A.R."/>
            <person name="Kuwar S.S."/>
            <person name="Lee S.L."/>
            <person name="Lehman R."/>
            <person name="Li K."/>
            <person name="Li Z."/>
            <person name="Liang H."/>
            <person name="Lovelace S."/>
            <person name="Lu Z."/>
            <person name="Mansfield J.H."/>
            <person name="McCulloch K.J."/>
            <person name="Mathew T."/>
            <person name="Morton B."/>
            <person name="Muzny D.M."/>
            <person name="Neunemann D."/>
            <person name="Ongeri F."/>
            <person name="Pauchet Y."/>
            <person name="Pu L.L."/>
            <person name="Pyrousis I."/>
            <person name="Rao X.J."/>
            <person name="Redding A."/>
            <person name="Roesel C."/>
            <person name="Sanchez-Gracia A."/>
            <person name="Schaack S."/>
            <person name="Shukla A."/>
            <person name="Tetreau G."/>
            <person name="Wang Y."/>
            <person name="Xiong G.H."/>
            <person name="Traut W."/>
            <person name="Walsh T.K."/>
            <person name="Worley K.C."/>
            <person name="Wu D."/>
            <person name="Wu W."/>
            <person name="Wu Y.Q."/>
            <person name="Zhang X."/>
            <person name="Zou Z."/>
            <person name="Zucker H."/>
            <person name="Briscoe A.D."/>
            <person name="Burmester T."/>
            <person name="Clem R.J."/>
            <person name="Feyereisen R."/>
            <person name="Grimmelikhuijzen C.J.P."/>
            <person name="Hamodrakas S.J."/>
            <person name="Hansson B.S."/>
            <person name="Huguet E."/>
            <person name="Jermiin L.S."/>
            <person name="Lan Q."/>
            <person name="Lehman H.K."/>
            <person name="Lorenzen M."/>
            <person name="Merzendorfer H."/>
            <person name="Michalopoulos I."/>
            <person name="Morton D.B."/>
            <person name="Muthukrishnan S."/>
            <person name="Oakeshott J.G."/>
            <person name="Palmer W."/>
            <person name="Park Y."/>
            <person name="Passarelli A.L."/>
            <person name="Rozas J."/>
            <person name="Schwartz L.M."/>
            <person name="Smith W."/>
            <person name="Southgate A."/>
            <person name="Vilcinskas A."/>
            <person name="Vogt R."/>
            <person name="Wang P."/>
            <person name="Werren J."/>
            <person name="Yu X.Q."/>
            <person name="Zhou J.J."/>
            <person name="Brown S.J."/>
            <person name="Scherer S.E."/>
            <person name="Richards S."/>
            <person name="Blissard G.W."/>
        </authorList>
    </citation>
    <scope>NUCLEOTIDE SEQUENCE</scope>
</reference>
<feature type="compositionally biased region" description="Polar residues" evidence="1">
    <location>
        <begin position="18"/>
        <end position="41"/>
    </location>
</feature>
<feature type="region of interest" description="Disordered" evidence="1">
    <location>
        <begin position="69"/>
        <end position="92"/>
    </location>
</feature>
<keyword evidence="3" id="KW-1185">Reference proteome</keyword>
<evidence type="ECO:0000313" key="2">
    <source>
        <dbReference type="EMBL" id="KAG6463086.1"/>
    </source>
</evidence>
<organism evidence="2 3">
    <name type="scientific">Manduca sexta</name>
    <name type="common">Tobacco hawkmoth</name>
    <name type="synonym">Tobacco hornworm</name>
    <dbReference type="NCBI Taxonomy" id="7130"/>
    <lineage>
        <taxon>Eukaryota</taxon>
        <taxon>Metazoa</taxon>
        <taxon>Ecdysozoa</taxon>
        <taxon>Arthropoda</taxon>
        <taxon>Hexapoda</taxon>
        <taxon>Insecta</taxon>
        <taxon>Pterygota</taxon>
        <taxon>Neoptera</taxon>
        <taxon>Endopterygota</taxon>
        <taxon>Lepidoptera</taxon>
        <taxon>Glossata</taxon>
        <taxon>Ditrysia</taxon>
        <taxon>Bombycoidea</taxon>
        <taxon>Sphingidae</taxon>
        <taxon>Sphinginae</taxon>
        <taxon>Sphingini</taxon>
        <taxon>Manduca</taxon>
    </lineage>
</organism>
<name>A0A922CYT5_MANSE</name>
<gene>
    <name evidence="2" type="ORF">O3G_MSEX013659</name>
</gene>
<evidence type="ECO:0000256" key="1">
    <source>
        <dbReference type="SAM" id="MobiDB-lite"/>
    </source>
</evidence>
<accession>A0A922CYT5</accession>
<dbReference type="EMBL" id="JH668935">
    <property type="protein sequence ID" value="KAG6463086.1"/>
    <property type="molecule type" value="Genomic_DNA"/>
</dbReference>
<feature type="region of interest" description="Disordered" evidence="1">
    <location>
        <begin position="18"/>
        <end position="43"/>
    </location>
</feature>
<protein>
    <submittedName>
        <fullName evidence="2">Uncharacterized protein</fullName>
    </submittedName>
</protein>
<dbReference type="AlphaFoldDB" id="A0A922CYT5"/>
<reference evidence="2" key="2">
    <citation type="submission" date="2020-12" db="EMBL/GenBank/DDBJ databases">
        <authorList>
            <person name="Kanost M."/>
        </authorList>
    </citation>
    <scope>NUCLEOTIDE SEQUENCE</scope>
</reference>
<comment type="caution">
    <text evidence="2">The sequence shown here is derived from an EMBL/GenBank/DDBJ whole genome shotgun (WGS) entry which is preliminary data.</text>
</comment>
<proteinExistence type="predicted"/>
<evidence type="ECO:0000313" key="3">
    <source>
        <dbReference type="Proteomes" id="UP000791440"/>
    </source>
</evidence>
<sequence length="92" mass="10639">MSARCRGCPRWWATLQSPGSCVSRAGSSTPRRQRKSGSSAKCFQIKKRRCRTRWRWRRASPRRVRWQYRPRSSASCTRRAGPATTDSNTSGY</sequence>
<dbReference type="Proteomes" id="UP000791440">
    <property type="component" value="Unassembled WGS sequence"/>
</dbReference>